<dbReference type="NCBIfam" id="TIGR00269">
    <property type="entry name" value="TIGR00269 family protein"/>
    <property type="match status" value="1"/>
</dbReference>
<name>X1T851_9ZZZZ</name>
<feature type="non-terminal residue" evidence="2">
    <location>
        <position position="1"/>
    </location>
</feature>
<dbReference type="Gene3D" id="3.40.50.620">
    <property type="entry name" value="HUPs"/>
    <property type="match status" value="1"/>
</dbReference>
<reference evidence="2" key="1">
    <citation type="journal article" date="2014" name="Front. Microbiol.">
        <title>High frequency of phylogenetically diverse reductive dehalogenase-homologous genes in deep subseafloor sedimentary metagenomes.</title>
        <authorList>
            <person name="Kawai M."/>
            <person name="Futagami T."/>
            <person name="Toyoda A."/>
            <person name="Takaki Y."/>
            <person name="Nishi S."/>
            <person name="Hori S."/>
            <person name="Arai W."/>
            <person name="Tsubouchi T."/>
            <person name="Morono Y."/>
            <person name="Uchiyama I."/>
            <person name="Ito T."/>
            <person name="Fujiyama A."/>
            <person name="Inagaki F."/>
            <person name="Takami H."/>
        </authorList>
    </citation>
    <scope>NUCLEOTIDE SEQUENCE</scope>
    <source>
        <strain evidence="2">Expedition CK06-06</strain>
    </source>
</reference>
<dbReference type="PANTHER" id="PTHR11807">
    <property type="entry name" value="ATPASES OF THE PP SUPERFAMILY-RELATED"/>
    <property type="match status" value="1"/>
</dbReference>
<protein>
    <recommendedName>
        <fullName evidence="3">TIGR00269 family protein</fullName>
    </recommendedName>
</protein>
<keyword evidence="1" id="KW-0808">Transferase</keyword>
<sequence length="138" mass="16922">LMNILFKRFRTISNQYLFKRESKEISKFFVRKITPLMRIPEEEIFLYSNLKKFDYYPSHCPYREKDPILRKRVLDFILECKKFSPEIEFNLLNGFLETSEIFYYHYKAKTYNSCEECGYPCGNTNLCLYCKYLKDFNR</sequence>
<evidence type="ECO:0000256" key="1">
    <source>
        <dbReference type="ARBA" id="ARBA00022679"/>
    </source>
</evidence>
<dbReference type="GO" id="GO:0000049">
    <property type="term" value="F:tRNA binding"/>
    <property type="evidence" value="ECO:0007669"/>
    <property type="project" value="InterPro"/>
</dbReference>
<dbReference type="EMBL" id="BARW01014477">
    <property type="protein sequence ID" value="GAI76189.1"/>
    <property type="molecule type" value="Genomic_DNA"/>
</dbReference>
<proteinExistence type="predicted"/>
<dbReference type="InterPro" id="IPR014729">
    <property type="entry name" value="Rossmann-like_a/b/a_fold"/>
</dbReference>
<evidence type="ECO:0008006" key="3">
    <source>
        <dbReference type="Google" id="ProtNLM"/>
    </source>
</evidence>
<organism evidence="2">
    <name type="scientific">marine sediment metagenome</name>
    <dbReference type="NCBI Taxonomy" id="412755"/>
    <lineage>
        <taxon>unclassified sequences</taxon>
        <taxon>metagenomes</taxon>
        <taxon>ecological metagenomes</taxon>
    </lineage>
</organism>
<dbReference type="GO" id="GO:0002143">
    <property type="term" value="P:tRNA wobble position uridine thiolation"/>
    <property type="evidence" value="ECO:0007669"/>
    <property type="project" value="TreeGrafter"/>
</dbReference>
<dbReference type="PANTHER" id="PTHR11807:SF27">
    <property type="entry name" value="TRNA-5-METHYLURIDINE(54) 2-SULFURTRANSFERASE"/>
    <property type="match status" value="1"/>
</dbReference>
<evidence type="ECO:0000313" key="2">
    <source>
        <dbReference type="EMBL" id="GAI76189.1"/>
    </source>
</evidence>
<comment type="caution">
    <text evidence="2">The sequence shown here is derived from an EMBL/GenBank/DDBJ whole genome shotgun (WGS) entry which is preliminary data.</text>
</comment>
<accession>X1T851</accession>
<gene>
    <name evidence="2" type="ORF">S12H4_25649</name>
</gene>
<dbReference type="GO" id="GO:0002144">
    <property type="term" value="C:cytosolic tRNA wobble base thiouridylase complex"/>
    <property type="evidence" value="ECO:0007669"/>
    <property type="project" value="TreeGrafter"/>
</dbReference>
<dbReference type="GO" id="GO:0016740">
    <property type="term" value="F:transferase activity"/>
    <property type="evidence" value="ECO:0007669"/>
    <property type="project" value="UniProtKB-KW"/>
</dbReference>
<dbReference type="AlphaFoldDB" id="X1T851"/>
<dbReference type="InterPro" id="IPR000541">
    <property type="entry name" value="Ncs6/Tuc1/Ctu1"/>
</dbReference>